<accession>A0A833SFR8</accession>
<dbReference type="EMBL" id="WSZM01000791">
    <property type="protein sequence ID" value="KAF4029694.1"/>
    <property type="molecule type" value="Genomic_DNA"/>
</dbReference>
<name>A0A833SFR8_PHYIN</name>
<keyword evidence="2" id="KW-1185">Reference proteome</keyword>
<dbReference type="AlphaFoldDB" id="A0A833SFR8"/>
<protein>
    <submittedName>
        <fullName evidence="1">Putative pectinesterase (PE)</fullName>
    </submittedName>
</protein>
<dbReference type="InterPro" id="IPR012334">
    <property type="entry name" value="Pectin_lyas_fold"/>
</dbReference>
<dbReference type="Gene3D" id="2.160.20.10">
    <property type="entry name" value="Single-stranded right-handed beta-helix, Pectin lyase-like"/>
    <property type="match status" value="1"/>
</dbReference>
<comment type="caution">
    <text evidence="1">The sequence shown here is derived from an EMBL/GenBank/DDBJ whole genome shotgun (WGS) entry which is preliminary data.</text>
</comment>
<organism evidence="1 2">
    <name type="scientific">Phytophthora infestans</name>
    <name type="common">Potato late blight agent</name>
    <name type="synonym">Botrytis infestans</name>
    <dbReference type="NCBI Taxonomy" id="4787"/>
    <lineage>
        <taxon>Eukaryota</taxon>
        <taxon>Sar</taxon>
        <taxon>Stramenopiles</taxon>
        <taxon>Oomycota</taxon>
        <taxon>Peronosporomycetes</taxon>
        <taxon>Peronosporales</taxon>
        <taxon>Peronosporaceae</taxon>
        <taxon>Phytophthora</taxon>
    </lineage>
</organism>
<sequence>MYSGSYKTVAEGVTHIPNTTDEHTLFVFPGVYHEQVVVPKLNGPLVLQGYTCDTMSYAANEVTITGEVHPNKTGFQSGSTRS</sequence>
<gene>
    <name evidence="1" type="ORF">GN244_ATG18642</name>
</gene>
<dbReference type="Proteomes" id="UP000602510">
    <property type="component" value="Unassembled WGS sequence"/>
</dbReference>
<dbReference type="SUPFAM" id="SSF51126">
    <property type="entry name" value="Pectin lyase-like"/>
    <property type="match status" value="1"/>
</dbReference>
<proteinExistence type="predicted"/>
<evidence type="ECO:0000313" key="2">
    <source>
        <dbReference type="Proteomes" id="UP000602510"/>
    </source>
</evidence>
<evidence type="ECO:0000313" key="1">
    <source>
        <dbReference type="EMBL" id="KAF4029694.1"/>
    </source>
</evidence>
<dbReference type="InterPro" id="IPR011050">
    <property type="entry name" value="Pectin_lyase_fold/virulence"/>
</dbReference>
<reference evidence="1" key="1">
    <citation type="submission" date="2020-04" db="EMBL/GenBank/DDBJ databases">
        <title>Hybrid Assembly of Korean Phytophthora infestans isolates.</title>
        <authorList>
            <person name="Prokchorchik M."/>
            <person name="Lee Y."/>
            <person name="Seo J."/>
            <person name="Cho J.-H."/>
            <person name="Park Y.-E."/>
            <person name="Jang D.-C."/>
            <person name="Im J.-S."/>
            <person name="Choi J.-G."/>
            <person name="Park H.-J."/>
            <person name="Lee G.-B."/>
            <person name="Lee Y.-G."/>
            <person name="Hong S.-Y."/>
            <person name="Cho K."/>
            <person name="Sohn K.H."/>
        </authorList>
    </citation>
    <scope>NUCLEOTIDE SEQUENCE</scope>
    <source>
        <strain evidence="1">KR_1_A1</strain>
    </source>
</reference>